<evidence type="ECO:0000256" key="6">
    <source>
        <dbReference type="ARBA" id="ARBA00022827"/>
    </source>
</evidence>
<evidence type="ECO:0000256" key="1">
    <source>
        <dbReference type="ARBA" id="ARBA00012604"/>
    </source>
</evidence>
<evidence type="ECO:0000256" key="7">
    <source>
        <dbReference type="ARBA" id="ARBA00022857"/>
    </source>
</evidence>
<evidence type="ECO:0000256" key="13">
    <source>
        <dbReference type="SAM" id="MobiDB-lite"/>
    </source>
</evidence>
<evidence type="ECO:0000256" key="4">
    <source>
        <dbReference type="ARBA" id="ARBA00022630"/>
    </source>
</evidence>
<keyword evidence="9 16" id="KW-0560">Oxidoreductase</keyword>
<feature type="domain" description="Flavodoxin-like" evidence="14">
    <location>
        <begin position="56"/>
        <end position="193"/>
    </location>
</feature>
<feature type="binding site" evidence="12">
    <location>
        <begin position="144"/>
        <end position="153"/>
    </location>
    <ligand>
        <name>FMN</name>
        <dbReference type="ChEBI" id="CHEBI:58210"/>
    </ligand>
</feature>
<gene>
    <name evidence="16" type="ORF">JIN83_13225</name>
</gene>
<protein>
    <recommendedName>
        <fullName evidence="1">assimilatory sulfite reductase (NADPH)</fullName>
        <ecNumber evidence="1">1.8.1.2</ecNumber>
    </recommendedName>
</protein>
<dbReference type="GO" id="GO:0050660">
    <property type="term" value="F:flavin adenine dinucleotide binding"/>
    <property type="evidence" value="ECO:0007669"/>
    <property type="project" value="InterPro"/>
</dbReference>
<dbReference type="InterPro" id="IPR010199">
    <property type="entry name" value="CysJ"/>
</dbReference>
<comment type="cofactor">
    <cofactor evidence="12">
        <name>FMN</name>
        <dbReference type="ChEBI" id="CHEBI:58210"/>
    </cofactor>
    <text evidence="12">Binds 1 FMN per subunit.</text>
</comment>
<dbReference type="Pfam" id="PF00258">
    <property type="entry name" value="Flavodoxin_1"/>
    <property type="match status" value="1"/>
</dbReference>
<feature type="binding site" evidence="12">
    <location>
        <position position="590"/>
    </location>
    <ligand>
        <name>FAD</name>
        <dbReference type="ChEBI" id="CHEBI:57692"/>
    </ligand>
</feature>
<feature type="binding site" evidence="12">
    <location>
        <begin position="410"/>
        <end position="413"/>
    </location>
    <ligand>
        <name>FAD</name>
        <dbReference type="ChEBI" id="CHEBI:57692"/>
    </ligand>
</feature>
<dbReference type="PANTHER" id="PTHR19384">
    <property type="entry name" value="NITRIC OXIDE SYNTHASE-RELATED"/>
    <property type="match status" value="1"/>
</dbReference>
<feature type="binding site" evidence="12">
    <location>
        <position position="401"/>
    </location>
    <ligand>
        <name>FAD</name>
        <dbReference type="ChEBI" id="CHEBI:57692"/>
    </ligand>
</feature>
<feature type="binding site" evidence="12">
    <location>
        <begin position="516"/>
        <end position="520"/>
    </location>
    <ligand>
        <name>NADP(+)</name>
        <dbReference type="ChEBI" id="CHEBI:58349"/>
    </ligand>
</feature>
<dbReference type="InterPro" id="IPR001709">
    <property type="entry name" value="Flavoprot_Pyr_Nucl_cyt_Rdtase"/>
</dbReference>
<dbReference type="Pfam" id="PF00175">
    <property type="entry name" value="NAD_binding_1"/>
    <property type="match status" value="1"/>
</dbReference>
<evidence type="ECO:0000313" key="16">
    <source>
        <dbReference type="EMBL" id="MBK1855929.1"/>
    </source>
</evidence>
<evidence type="ECO:0000256" key="9">
    <source>
        <dbReference type="ARBA" id="ARBA00023002"/>
    </source>
</evidence>
<dbReference type="PANTHER" id="PTHR19384:SF128">
    <property type="entry name" value="NADPH OXIDOREDUCTASE A"/>
    <property type="match status" value="1"/>
</dbReference>
<evidence type="ECO:0000256" key="11">
    <source>
        <dbReference type="ARBA" id="ARBA00052219"/>
    </source>
</evidence>
<dbReference type="InterPro" id="IPR001094">
    <property type="entry name" value="Flavdoxin-like"/>
</dbReference>
<feature type="region of interest" description="Disordered" evidence="13">
    <location>
        <begin position="1"/>
        <end position="20"/>
    </location>
</feature>
<dbReference type="GO" id="GO:0005829">
    <property type="term" value="C:cytosol"/>
    <property type="evidence" value="ECO:0007669"/>
    <property type="project" value="TreeGrafter"/>
</dbReference>
<feature type="binding site" evidence="12">
    <location>
        <begin position="377"/>
        <end position="380"/>
    </location>
    <ligand>
        <name>FAD</name>
        <dbReference type="ChEBI" id="CHEBI:57692"/>
    </ligand>
</feature>
<keyword evidence="3" id="KW-0028">Amino-acid biosynthesis</keyword>
<keyword evidence="2" id="KW-0813">Transport</keyword>
<dbReference type="SUPFAM" id="SSF52218">
    <property type="entry name" value="Flavoproteins"/>
    <property type="match status" value="1"/>
</dbReference>
<feature type="binding site" evidence="12">
    <location>
        <position position="552"/>
    </location>
    <ligand>
        <name>NADP(+)</name>
        <dbReference type="ChEBI" id="CHEBI:58349"/>
    </ligand>
</feature>
<dbReference type="EMBL" id="JAENIG010000009">
    <property type="protein sequence ID" value="MBK1855929.1"/>
    <property type="molecule type" value="Genomic_DNA"/>
</dbReference>
<dbReference type="GO" id="GO:0004783">
    <property type="term" value="F:sulfite reductase (NADPH) activity"/>
    <property type="evidence" value="ECO:0007669"/>
    <property type="project" value="UniProtKB-EC"/>
</dbReference>
<dbReference type="InterPro" id="IPR039261">
    <property type="entry name" value="FNR_nucleotide-bd"/>
</dbReference>
<dbReference type="InterPro" id="IPR003097">
    <property type="entry name" value="CysJ-like_FAD-binding"/>
</dbReference>
<proteinExistence type="predicted"/>
<feature type="binding site" evidence="12">
    <location>
        <begin position="395"/>
        <end position="397"/>
    </location>
    <ligand>
        <name>FAD</name>
        <dbReference type="ChEBI" id="CHEBI:57692"/>
    </ligand>
</feature>
<dbReference type="SUPFAM" id="SSF52343">
    <property type="entry name" value="Ferredoxin reductase-like, C-terminal NADP-linked domain"/>
    <property type="match status" value="1"/>
</dbReference>
<feature type="domain" description="FAD-binding FR-type" evidence="15">
    <location>
        <begin position="221"/>
        <end position="439"/>
    </location>
</feature>
<dbReference type="InterPro" id="IPR001433">
    <property type="entry name" value="OxRdtase_FAD/NAD-bd"/>
</dbReference>
<dbReference type="GO" id="GO:0019344">
    <property type="term" value="P:cysteine biosynthetic process"/>
    <property type="evidence" value="ECO:0007669"/>
    <property type="project" value="UniProtKB-KW"/>
</dbReference>
<dbReference type="PROSITE" id="PS50902">
    <property type="entry name" value="FLAVODOXIN_LIKE"/>
    <property type="match status" value="1"/>
</dbReference>
<keyword evidence="4" id="KW-0285">Flavoprotein</keyword>
<evidence type="ECO:0000259" key="14">
    <source>
        <dbReference type="PROSITE" id="PS50902"/>
    </source>
</evidence>
<evidence type="ECO:0000256" key="3">
    <source>
        <dbReference type="ARBA" id="ARBA00022605"/>
    </source>
</evidence>
<dbReference type="InterPro" id="IPR023173">
    <property type="entry name" value="NADPH_Cyt_P450_Rdtase_alpha"/>
</dbReference>
<dbReference type="Proteomes" id="UP000634206">
    <property type="component" value="Unassembled WGS sequence"/>
</dbReference>
<comment type="cofactor">
    <cofactor evidence="12">
        <name>FAD</name>
        <dbReference type="ChEBI" id="CHEBI:57692"/>
    </cofactor>
    <text evidence="12">Binds 1 FAD per subunit.</text>
</comment>
<sequence>MIKFPAHSPFSPEQQQQLSGMLSSLNPPQVAWLGGFLSGVQSDAAATAQPVAAKKLTVLYGTESGNSEELAEQVFKTAKKKGFKAQIVNMSETTASALKEAGSLLVVVSTWGDGDPPEAAEEFYKDLMSADVSLDGVEFSVCALGDTGYDQFCETGKQIDARLEKLGAKRVADRVDCDVDYEESFQQWSDSVWKVLGDAAAAAAPAVADFAAPVAQVYDKKNPFPAEVIDNQLLSGDHSAKETIHLEFSLEGSGFDYEPGDVLAVIPRNAKDVVDAVLKASGLDADATVDVKGVGNKKLSAALTEDLDITGLSRKIVSAWQQISGSEELAKLLDDAAKGEFKDWSYGREIIDLLEEHPAKSVTAQQFVDILRKLPPRLYSIASSPKAHPGEVHLTVAAVRYESHGKSRKGVASTYLADDAKKGTPVSVYVHKNKNFRLPENGDTPIIMVGPGTGIAPFRAFVEERAETQAKGDSWLFFGDQKYNEDFLYQLELQDHLKNGSLSRLDVAFSRDQPEKVYVQHKMLENAKELWQWLEKGAHFYVCGDASRMAKDVHDALLEIIATEGGKSPEEADAYLAALKKDKRYQRDVY</sequence>
<keyword evidence="6 12" id="KW-0274">FAD</keyword>
<organism evidence="16 17">
    <name type="scientific">Oceaniferula flava</name>
    <dbReference type="NCBI Taxonomy" id="2800421"/>
    <lineage>
        <taxon>Bacteria</taxon>
        <taxon>Pseudomonadati</taxon>
        <taxon>Verrucomicrobiota</taxon>
        <taxon>Verrucomicrobiia</taxon>
        <taxon>Verrucomicrobiales</taxon>
        <taxon>Verrucomicrobiaceae</taxon>
        <taxon>Oceaniferula</taxon>
    </lineage>
</organism>
<dbReference type="Pfam" id="PF00667">
    <property type="entry name" value="FAD_binding_1"/>
    <property type="match status" value="1"/>
</dbReference>
<evidence type="ECO:0000256" key="8">
    <source>
        <dbReference type="ARBA" id="ARBA00022982"/>
    </source>
</evidence>
<dbReference type="InterPro" id="IPR017938">
    <property type="entry name" value="Riboflavin_synthase-like_b-brl"/>
</dbReference>
<comment type="catalytic activity">
    <reaction evidence="11">
        <text>hydrogen sulfide + 3 NADP(+) + 3 H2O = sulfite + 3 NADPH + 4 H(+)</text>
        <dbReference type="Rhea" id="RHEA:13801"/>
        <dbReference type="ChEBI" id="CHEBI:15377"/>
        <dbReference type="ChEBI" id="CHEBI:15378"/>
        <dbReference type="ChEBI" id="CHEBI:17359"/>
        <dbReference type="ChEBI" id="CHEBI:29919"/>
        <dbReference type="ChEBI" id="CHEBI:57783"/>
        <dbReference type="ChEBI" id="CHEBI:58349"/>
        <dbReference type="EC" id="1.8.1.2"/>
    </reaction>
</comment>
<dbReference type="NCBIfam" id="NF004859">
    <property type="entry name" value="PRK06214.1"/>
    <property type="match status" value="1"/>
</dbReference>
<evidence type="ECO:0000256" key="10">
    <source>
        <dbReference type="ARBA" id="ARBA00023192"/>
    </source>
</evidence>
<dbReference type="InterPro" id="IPR017927">
    <property type="entry name" value="FAD-bd_FR_type"/>
</dbReference>
<evidence type="ECO:0000259" key="15">
    <source>
        <dbReference type="PROSITE" id="PS51384"/>
    </source>
</evidence>
<keyword evidence="5 12" id="KW-0288">FMN</keyword>
<feature type="binding site" evidence="12">
    <location>
        <begin position="109"/>
        <end position="112"/>
    </location>
    <ligand>
        <name>FMN</name>
        <dbReference type="ChEBI" id="CHEBI:58210"/>
    </ligand>
</feature>
<reference evidence="16" key="1">
    <citation type="submission" date="2021-01" db="EMBL/GenBank/DDBJ databases">
        <title>Modified the classification status of verrucomicrobia.</title>
        <authorList>
            <person name="Feng X."/>
        </authorList>
    </citation>
    <scope>NUCLEOTIDE SEQUENCE</scope>
    <source>
        <strain evidence="16">5K15</strain>
    </source>
</reference>
<dbReference type="PIRSF" id="PIRSF000207">
    <property type="entry name" value="SiR-FP_CysJ"/>
    <property type="match status" value="1"/>
</dbReference>
<comment type="caution">
    <text evidence="16">The sequence shown here is derived from an EMBL/GenBank/DDBJ whole genome shotgun (WGS) entry which is preliminary data.</text>
</comment>
<dbReference type="InterPro" id="IPR029039">
    <property type="entry name" value="Flavoprotein-like_sf"/>
</dbReference>
<keyword evidence="17" id="KW-1185">Reference proteome</keyword>
<keyword evidence="7 12" id="KW-0521">NADP</keyword>
<feature type="binding site" evidence="12">
    <location>
        <position position="310"/>
    </location>
    <ligand>
        <name>FAD</name>
        <dbReference type="ChEBI" id="CHEBI:57692"/>
    </ligand>
</feature>
<evidence type="ECO:0000256" key="2">
    <source>
        <dbReference type="ARBA" id="ARBA00022448"/>
    </source>
</evidence>
<evidence type="ECO:0000313" key="17">
    <source>
        <dbReference type="Proteomes" id="UP000634206"/>
    </source>
</evidence>
<dbReference type="Gene3D" id="1.20.990.10">
    <property type="entry name" value="NADPH-cytochrome p450 Reductase, Chain A, domain 3"/>
    <property type="match status" value="1"/>
</dbReference>
<dbReference type="GO" id="GO:0010181">
    <property type="term" value="F:FMN binding"/>
    <property type="evidence" value="ECO:0007669"/>
    <property type="project" value="InterPro"/>
</dbReference>
<dbReference type="PRINTS" id="PR00371">
    <property type="entry name" value="FPNCR"/>
</dbReference>
<name>A0AAE2VEK0_9BACT</name>
<dbReference type="InterPro" id="IPR008254">
    <property type="entry name" value="Flavodoxin/NO_synth"/>
</dbReference>
<dbReference type="PRINTS" id="PR00369">
    <property type="entry name" value="FLAVODOXIN"/>
</dbReference>
<dbReference type="PROSITE" id="PS51384">
    <property type="entry name" value="FAD_FR"/>
    <property type="match status" value="1"/>
</dbReference>
<dbReference type="EC" id="1.8.1.2" evidence="1"/>
<evidence type="ECO:0000256" key="12">
    <source>
        <dbReference type="PIRSR" id="PIRSR000207-1"/>
    </source>
</evidence>
<feature type="binding site" evidence="12">
    <location>
        <begin position="510"/>
        <end position="511"/>
    </location>
    <ligand>
        <name>NADP(+)</name>
        <dbReference type="ChEBI" id="CHEBI:58349"/>
    </ligand>
</feature>
<accession>A0AAE2VEK0</accession>
<dbReference type="SUPFAM" id="SSF63380">
    <property type="entry name" value="Riboflavin synthase domain-like"/>
    <property type="match status" value="1"/>
</dbReference>
<dbReference type="Gene3D" id="2.40.30.10">
    <property type="entry name" value="Translation factors"/>
    <property type="match status" value="1"/>
</dbReference>
<evidence type="ECO:0000256" key="5">
    <source>
        <dbReference type="ARBA" id="ARBA00022643"/>
    </source>
</evidence>
<dbReference type="RefSeq" id="WP_309490542.1">
    <property type="nucleotide sequence ID" value="NZ_JAENIG010000009.1"/>
</dbReference>
<dbReference type="NCBIfam" id="TIGR01931">
    <property type="entry name" value="cysJ"/>
    <property type="match status" value="1"/>
</dbReference>
<dbReference type="Gene3D" id="3.40.50.80">
    <property type="entry name" value="Nucleotide-binding domain of ferredoxin-NADP reductase (FNR) module"/>
    <property type="match status" value="1"/>
</dbReference>
<dbReference type="CDD" id="cd06199">
    <property type="entry name" value="SiR"/>
    <property type="match status" value="1"/>
</dbReference>
<dbReference type="Gene3D" id="3.40.50.360">
    <property type="match status" value="1"/>
</dbReference>
<keyword evidence="8" id="KW-0249">Electron transport</keyword>
<dbReference type="AlphaFoldDB" id="A0AAE2VEK0"/>
<keyword evidence="10" id="KW-0198">Cysteine biosynthesis</keyword>
<dbReference type="FunFam" id="3.40.50.80:FF:000001">
    <property type="entry name" value="NADPH--cytochrome P450 reductase 1"/>
    <property type="match status" value="1"/>
</dbReference>